<gene>
    <name evidence="3" type="primary">LOC114331656</name>
</gene>
<feature type="coiled-coil region" evidence="1">
    <location>
        <begin position="67"/>
        <end position="94"/>
    </location>
</feature>
<sequence>MQKIKNRGPKKTNLPHPPDRRSTETKSNAGERKQAEKVTSNKTYSAVTNGRNENYQNDKYQKTTEIEKETEQTLQMILQELKKLNERVTFLEYRAQGAIPKVRNG</sequence>
<name>A0A6P7FW02_DIAVI</name>
<evidence type="ECO:0000313" key="3">
    <source>
        <dbReference type="RefSeq" id="XP_028137083.1"/>
    </source>
</evidence>
<feature type="compositionally biased region" description="Basic and acidic residues" evidence="2">
    <location>
        <begin position="17"/>
        <end position="36"/>
    </location>
</feature>
<evidence type="ECO:0000256" key="2">
    <source>
        <dbReference type="SAM" id="MobiDB-lite"/>
    </source>
</evidence>
<organism evidence="3">
    <name type="scientific">Diabrotica virgifera virgifera</name>
    <name type="common">western corn rootworm</name>
    <dbReference type="NCBI Taxonomy" id="50390"/>
    <lineage>
        <taxon>Eukaryota</taxon>
        <taxon>Metazoa</taxon>
        <taxon>Ecdysozoa</taxon>
        <taxon>Arthropoda</taxon>
        <taxon>Hexapoda</taxon>
        <taxon>Insecta</taxon>
        <taxon>Pterygota</taxon>
        <taxon>Neoptera</taxon>
        <taxon>Endopterygota</taxon>
        <taxon>Coleoptera</taxon>
        <taxon>Polyphaga</taxon>
        <taxon>Cucujiformia</taxon>
        <taxon>Chrysomeloidea</taxon>
        <taxon>Chrysomelidae</taxon>
        <taxon>Galerucinae</taxon>
        <taxon>Diabroticina</taxon>
        <taxon>Diabroticites</taxon>
        <taxon>Diabrotica</taxon>
    </lineage>
</organism>
<accession>A0A6P7FW02</accession>
<feature type="compositionally biased region" description="Polar residues" evidence="2">
    <location>
        <begin position="37"/>
        <end position="58"/>
    </location>
</feature>
<dbReference type="InParanoid" id="A0A6P7FW02"/>
<protein>
    <submittedName>
        <fullName evidence="3">Uncharacterized protein LOC114331656</fullName>
    </submittedName>
</protein>
<dbReference type="AlphaFoldDB" id="A0A6P7FW02"/>
<feature type="region of interest" description="Disordered" evidence="2">
    <location>
        <begin position="1"/>
        <end position="61"/>
    </location>
</feature>
<reference evidence="3" key="1">
    <citation type="submission" date="2025-08" db="UniProtKB">
        <authorList>
            <consortium name="RefSeq"/>
        </authorList>
    </citation>
    <scope>IDENTIFICATION</scope>
    <source>
        <tissue evidence="3">Whole insect</tissue>
    </source>
</reference>
<evidence type="ECO:0000256" key="1">
    <source>
        <dbReference type="SAM" id="Coils"/>
    </source>
</evidence>
<keyword evidence="1" id="KW-0175">Coiled coil</keyword>
<proteinExistence type="predicted"/>
<feature type="compositionally biased region" description="Basic residues" evidence="2">
    <location>
        <begin position="1"/>
        <end position="10"/>
    </location>
</feature>
<dbReference type="RefSeq" id="XP_028137083.1">
    <property type="nucleotide sequence ID" value="XM_028281282.1"/>
</dbReference>